<dbReference type="InterPro" id="IPR050320">
    <property type="entry name" value="N5-glutamine_MTase"/>
</dbReference>
<feature type="binding site" evidence="4">
    <location>
        <begin position="120"/>
        <end position="124"/>
    </location>
    <ligand>
        <name>S-adenosyl-L-methionine</name>
        <dbReference type="ChEBI" id="CHEBI:59789"/>
    </ligand>
</feature>
<dbReference type="NCBIfam" id="TIGR03534">
    <property type="entry name" value="RF_mod_PrmC"/>
    <property type="match status" value="1"/>
</dbReference>
<comment type="catalytic activity">
    <reaction evidence="4">
        <text>L-glutaminyl-[peptide chain release factor] + S-adenosyl-L-methionine = N(5)-methyl-L-glutaminyl-[peptide chain release factor] + S-adenosyl-L-homocysteine + H(+)</text>
        <dbReference type="Rhea" id="RHEA:42896"/>
        <dbReference type="Rhea" id="RHEA-COMP:10271"/>
        <dbReference type="Rhea" id="RHEA-COMP:10272"/>
        <dbReference type="ChEBI" id="CHEBI:15378"/>
        <dbReference type="ChEBI" id="CHEBI:30011"/>
        <dbReference type="ChEBI" id="CHEBI:57856"/>
        <dbReference type="ChEBI" id="CHEBI:59789"/>
        <dbReference type="ChEBI" id="CHEBI:61891"/>
        <dbReference type="EC" id="2.1.1.297"/>
    </reaction>
</comment>
<dbReference type="AlphaFoldDB" id="A0A7C2HUN4"/>
<feature type="domain" description="Release factor glutamine methyltransferase N-terminal" evidence="6">
    <location>
        <begin position="5"/>
        <end position="75"/>
    </location>
</feature>
<comment type="similarity">
    <text evidence="4">Belongs to the protein N5-glutamine methyltransferase family. PrmC subfamily.</text>
</comment>
<dbReference type="CDD" id="cd02440">
    <property type="entry name" value="AdoMet_MTases"/>
    <property type="match status" value="1"/>
</dbReference>
<evidence type="ECO:0000259" key="6">
    <source>
        <dbReference type="Pfam" id="PF17827"/>
    </source>
</evidence>
<feature type="binding site" evidence="4">
    <location>
        <position position="143"/>
    </location>
    <ligand>
        <name>S-adenosyl-L-methionine</name>
        <dbReference type="ChEBI" id="CHEBI:59789"/>
    </ligand>
</feature>
<dbReference type="InterPro" id="IPR025714">
    <property type="entry name" value="Methyltranfer_dom"/>
</dbReference>
<dbReference type="GO" id="GO:0102559">
    <property type="term" value="F:peptide chain release factor N(5)-glutamine methyltransferase activity"/>
    <property type="evidence" value="ECO:0007669"/>
    <property type="project" value="UniProtKB-EC"/>
</dbReference>
<dbReference type="NCBIfam" id="TIGR00536">
    <property type="entry name" value="hemK_fam"/>
    <property type="match status" value="1"/>
</dbReference>
<keyword evidence="3 4" id="KW-0949">S-adenosyl-L-methionine</keyword>
<keyword evidence="1 4" id="KW-0489">Methyltransferase</keyword>
<comment type="caution">
    <text evidence="7">The sequence shown here is derived from an EMBL/GenBank/DDBJ whole genome shotgun (WGS) entry which is preliminary data.</text>
</comment>
<dbReference type="Pfam" id="PF17827">
    <property type="entry name" value="PrmC_N"/>
    <property type="match status" value="1"/>
</dbReference>
<evidence type="ECO:0000256" key="4">
    <source>
        <dbReference type="HAMAP-Rule" id="MF_02126"/>
    </source>
</evidence>
<dbReference type="HAMAP" id="MF_02126">
    <property type="entry name" value="RF_methyltr_PrmC"/>
    <property type="match status" value="1"/>
</dbReference>
<dbReference type="Gene3D" id="1.10.8.10">
    <property type="entry name" value="DNA helicase RuvA subunit, C-terminal domain"/>
    <property type="match status" value="1"/>
</dbReference>
<evidence type="ECO:0000256" key="3">
    <source>
        <dbReference type="ARBA" id="ARBA00022691"/>
    </source>
</evidence>
<accession>A0A7C2HUN4</accession>
<dbReference type="EMBL" id="DSMU01000202">
    <property type="protein sequence ID" value="HEL65655.1"/>
    <property type="molecule type" value="Genomic_DNA"/>
</dbReference>
<evidence type="ECO:0000313" key="7">
    <source>
        <dbReference type="EMBL" id="HEL65655.1"/>
    </source>
</evidence>
<name>A0A7C2HUN4_9THEO</name>
<evidence type="ECO:0000256" key="1">
    <source>
        <dbReference type="ARBA" id="ARBA00022603"/>
    </source>
</evidence>
<dbReference type="InterPro" id="IPR029063">
    <property type="entry name" value="SAM-dependent_MTases_sf"/>
</dbReference>
<protein>
    <recommendedName>
        <fullName evidence="4">Release factor glutamine methyltransferase</fullName>
        <shortName evidence="4">RF MTase</shortName>
        <ecNumber evidence="4">2.1.1.297</ecNumber>
    </recommendedName>
    <alternativeName>
        <fullName evidence="4">N5-glutamine methyltransferase PrmC</fullName>
    </alternativeName>
    <alternativeName>
        <fullName evidence="4">Protein-(glutamine-N5) MTase PrmC</fullName>
    </alternativeName>
    <alternativeName>
        <fullName evidence="4">Protein-glutamine N-methyltransferase PrmC</fullName>
    </alternativeName>
</protein>
<dbReference type="PANTHER" id="PTHR18895:SF74">
    <property type="entry name" value="MTRF1L RELEASE FACTOR GLUTAMINE METHYLTRANSFERASE"/>
    <property type="match status" value="1"/>
</dbReference>
<dbReference type="PANTHER" id="PTHR18895">
    <property type="entry name" value="HEMK METHYLTRANSFERASE"/>
    <property type="match status" value="1"/>
</dbReference>
<dbReference type="SUPFAM" id="SSF53335">
    <property type="entry name" value="S-adenosyl-L-methionine-dependent methyltransferases"/>
    <property type="match status" value="1"/>
</dbReference>
<dbReference type="EC" id="2.1.1.297" evidence="4"/>
<dbReference type="GO" id="GO:0032259">
    <property type="term" value="P:methylation"/>
    <property type="evidence" value="ECO:0007669"/>
    <property type="project" value="UniProtKB-KW"/>
</dbReference>
<feature type="domain" description="Methyltransferase" evidence="5">
    <location>
        <begin position="116"/>
        <end position="242"/>
    </location>
</feature>
<evidence type="ECO:0000259" key="5">
    <source>
        <dbReference type="Pfam" id="PF13847"/>
    </source>
</evidence>
<keyword evidence="2 4" id="KW-0808">Transferase</keyword>
<dbReference type="Gene3D" id="3.40.50.150">
    <property type="entry name" value="Vaccinia Virus protein VP39"/>
    <property type="match status" value="1"/>
</dbReference>
<dbReference type="Pfam" id="PF13847">
    <property type="entry name" value="Methyltransf_31"/>
    <property type="match status" value="1"/>
</dbReference>
<reference evidence="7" key="1">
    <citation type="journal article" date="2020" name="mSystems">
        <title>Genome- and Community-Level Interaction Insights into Carbon Utilization and Element Cycling Functions of Hydrothermarchaeota in Hydrothermal Sediment.</title>
        <authorList>
            <person name="Zhou Z."/>
            <person name="Liu Y."/>
            <person name="Xu W."/>
            <person name="Pan J."/>
            <person name="Luo Z.H."/>
            <person name="Li M."/>
        </authorList>
    </citation>
    <scope>NUCLEOTIDE SEQUENCE [LARGE SCALE GENOMIC DNA]</scope>
    <source>
        <strain evidence="7">SpSt-300</strain>
    </source>
</reference>
<sequence length="282" mass="29867">MRVEELLKKETATLRAAGIPSPRVDAEVLLGFVLGCDRLVLYWEPRREVAAGKATRFKELVARRAAGEPVAYLTGEKEFMGLSFSVTPAVLIPRPETELLVETAVTLLQGAAAPVVADVGTGSGAVAVSLAVLLPAARVFAVDISTAALAVARENACRHRVADRVVFYAGDLLEPFAGNEAVFDLIAANLPYIPSGEMGALPPEVRREPVLALDGGPDGLNFYRRLVPQAERLLKPGGHLLLEIGPGQGAAVSGLLPPPVWEGSVKPDLAGRDRLVVAQYRG</sequence>
<feature type="binding site" evidence="4">
    <location>
        <position position="189"/>
    </location>
    <ligand>
        <name>S-adenosyl-L-methionine</name>
        <dbReference type="ChEBI" id="CHEBI:59789"/>
    </ligand>
</feature>
<dbReference type="InterPro" id="IPR004556">
    <property type="entry name" value="HemK-like"/>
</dbReference>
<dbReference type="InterPro" id="IPR040758">
    <property type="entry name" value="PrmC_N"/>
</dbReference>
<dbReference type="InterPro" id="IPR019874">
    <property type="entry name" value="RF_methyltr_PrmC"/>
</dbReference>
<comment type="caution">
    <text evidence="4">Lacks conserved residue(s) required for the propagation of feature annotation.</text>
</comment>
<gene>
    <name evidence="4 7" type="primary">prmC</name>
    <name evidence="7" type="ORF">ENQ34_03105</name>
</gene>
<comment type="function">
    <text evidence="4">Methylates the class 1 translation termination release factors RF1/PrfA and RF2/PrfB on the glutamine residue of the universally conserved GGQ motif.</text>
</comment>
<evidence type="ECO:0000256" key="2">
    <source>
        <dbReference type="ARBA" id="ARBA00022679"/>
    </source>
</evidence>
<proteinExistence type="inferred from homology"/>
<organism evidence="7">
    <name type="scientific">Ammonifex degensii</name>
    <dbReference type="NCBI Taxonomy" id="42838"/>
    <lineage>
        <taxon>Bacteria</taxon>
        <taxon>Bacillati</taxon>
        <taxon>Bacillota</taxon>
        <taxon>Clostridia</taxon>
        <taxon>Thermoanaerobacterales</taxon>
        <taxon>Thermoanaerobacteraceae</taxon>
        <taxon>Ammonifex</taxon>
    </lineage>
</organism>